<evidence type="ECO:0000313" key="2">
    <source>
        <dbReference type="EMBL" id="KAF1971456.1"/>
    </source>
</evidence>
<gene>
    <name evidence="2" type="ORF">BU23DRAFT_536618</name>
</gene>
<dbReference type="Proteomes" id="UP000800036">
    <property type="component" value="Unassembled WGS sequence"/>
</dbReference>
<dbReference type="InterPro" id="IPR056632">
    <property type="entry name" value="DUF7730"/>
</dbReference>
<protein>
    <recommendedName>
        <fullName evidence="1">DUF7730 domain-containing protein</fullName>
    </recommendedName>
</protein>
<evidence type="ECO:0000259" key="1">
    <source>
        <dbReference type="Pfam" id="PF24864"/>
    </source>
</evidence>
<accession>A0A6A5V8V4</accession>
<keyword evidence="3" id="KW-1185">Reference proteome</keyword>
<feature type="domain" description="DUF7730" evidence="1">
    <location>
        <begin position="27"/>
        <end position="210"/>
    </location>
</feature>
<organism evidence="2 3">
    <name type="scientific">Bimuria novae-zelandiae CBS 107.79</name>
    <dbReference type="NCBI Taxonomy" id="1447943"/>
    <lineage>
        <taxon>Eukaryota</taxon>
        <taxon>Fungi</taxon>
        <taxon>Dikarya</taxon>
        <taxon>Ascomycota</taxon>
        <taxon>Pezizomycotina</taxon>
        <taxon>Dothideomycetes</taxon>
        <taxon>Pleosporomycetidae</taxon>
        <taxon>Pleosporales</taxon>
        <taxon>Massarineae</taxon>
        <taxon>Didymosphaeriaceae</taxon>
        <taxon>Bimuria</taxon>
    </lineage>
</organism>
<dbReference type="Pfam" id="PF24864">
    <property type="entry name" value="DUF7730"/>
    <property type="match status" value="1"/>
</dbReference>
<dbReference type="PANTHER" id="PTHR38790:SF8">
    <property type="entry name" value="F-BOX DOMAIN-CONTAINING PROTEIN"/>
    <property type="match status" value="1"/>
</dbReference>
<sequence length="321" mass="36466">MKNKKKPSARARSGVATKHKRPGFLGLAGELRNRVYRYYFEPGFKCEFAGKEAQLGTKPRKNVFKMYRNGGIPRNDCNGQKEETAAIPTVRFARVLGSYTRPAGLTTHWSTSLTALPFVCKTIYHETIPLLYATTAFSFDAPARIQAFLTVPKPLYLANVTRLELHYATYGDPIATEHIPFKHKHLTAWNRACKTAAKTLVNLHHLVVCVHVSESRVRLSPYEPWITPLSFFRRRQPPEKSIVKNLATANVRVDTKWSRPDAFSNEALGSAARELHRLFGEAVGRIVLEATVEEAMADFENAWENGYARWQHHLQFARTGW</sequence>
<dbReference type="PANTHER" id="PTHR38790">
    <property type="entry name" value="2EXR DOMAIN-CONTAINING PROTEIN-RELATED"/>
    <property type="match status" value="1"/>
</dbReference>
<reference evidence="2" key="1">
    <citation type="journal article" date="2020" name="Stud. Mycol.">
        <title>101 Dothideomycetes genomes: a test case for predicting lifestyles and emergence of pathogens.</title>
        <authorList>
            <person name="Haridas S."/>
            <person name="Albert R."/>
            <person name="Binder M."/>
            <person name="Bloem J."/>
            <person name="Labutti K."/>
            <person name="Salamov A."/>
            <person name="Andreopoulos B."/>
            <person name="Baker S."/>
            <person name="Barry K."/>
            <person name="Bills G."/>
            <person name="Bluhm B."/>
            <person name="Cannon C."/>
            <person name="Castanera R."/>
            <person name="Culley D."/>
            <person name="Daum C."/>
            <person name="Ezra D."/>
            <person name="Gonzalez J."/>
            <person name="Henrissat B."/>
            <person name="Kuo A."/>
            <person name="Liang C."/>
            <person name="Lipzen A."/>
            <person name="Lutzoni F."/>
            <person name="Magnuson J."/>
            <person name="Mondo S."/>
            <person name="Nolan M."/>
            <person name="Ohm R."/>
            <person name="Pangilinan J."/>
            <person name="Park H.-J."/>
            <person name="Ramirez L."/>
            <person name="Alfaro M."/>
            <person name="Sun H."/>
            <person name="Tritt A."/>
            <person name="Yoshinaga Y."/>
            <person name="Zwiers L.-H."/>
            <person name="Turgeon B."/>
            <person name="Goodwin S."/>
            <person name="Spatafora J."/>
            <person name="Crous P."/>
            <person name="Grigoriev I."/>
        </authorList>
    </citation>
    <scope>NUCLEOTIDE SEQUENCE</scope>
    <source>
        <strain evidence="2">CBS 107.79</strain>
    </source>
</reference>
<dbReference type="AlphaFoldDB" id="A0A6A5V8V4"/>
<evidence type="ECO:0000313" key="3">
    <source>
        <dbReference type="Proteomes" id="UP000800036"/>
    </source>
</evidence>
<dbReference type="OrthoDB" id="4757095at2759"/>
<dbReference type="EMBL" id="ML976693">
    <property type="protein sequence ID" value="KAF1971456.1"/>
    <property type="molecule type" value="Genomic_DNA"/>
</dbReference>
<proteinExistence type="predicted"/>
<name>A0A6A5V8V4_9PLEO</name>